<dbReference type="PANTHER" id="PTHR38344:SF1">
    <property type="entry name" value="INORGANIC CARBON TRANSPORTER SUBUNIT DABA-RELATED"/>
    <property type="match status" value="1"/>
</dbReference>
<evidence type="ECO:0000256" key="4">
    <source>
        <dbReference type="ARBA" id="ARBA00022833"/>
    </source>
</evidence>
<dbReference type="GO" id="GO:0046872">
    <property type="term" value="F:metal ion binding"/>
    <property type="evidence" value="ECO:0007669"/>
    <property type="project" value="UniProtKB-KW"/>
</dbReference>
<protein>
    <recommendedName>
        <fullName evidence="7">DUF2309 domain-containing protein</fullName>
    </recommendedName>
</protein>
<keyword evidence="1" id="KW-0813">Transport</keyword>
<accession>T1A1I8</accession>
<organism evidence="6">
    <name type="scientific">mine drainage metagenome</name>
    <dbReference type="NCBI Taxonomy" id="410659"/>
    <lineage>
        <taxon>unclassified sequences</taxon>
        <taxon>metagenomes</taxon>
        <taxon>ecological metagenomes</taxon>
    </lineage>
</organism>
<evidence type="ECO:0000256" key="5">
    <source>
        <dbReference type="ARBA" id="ARBA00023136"/>
    </source>
</evidence>
<name>T1A1I8_9ZZZZ</name>
<keyword evidence="4" id="KW-0862">Zinc</keyword>
<comment type="caution">
    <text evidence="6">The sequence shown here is derived from an EMBL/GenBank/DDBJ whole genome shotgun (WGS) entry which is preliminary data.</text>
</comment>
<keyword evidence="3" id="KW-0479">Metal-binding</keyword>
<keyword evidence="5" id="KW-0472">Membrane</keyword>
<evidence type="ECO:0008006" key="7">
    <source>
        <dbReference type="Google" id="ProtNLM"/>
    </source>
</evidence>
<evidence type="ECO:0000313" key="6">
    <source>
        <dbReference type="EMBL" id="EQD34924.1"/>
    </source>
</evidence>
<keyword evidence="2" id="KW-1003">Cell membrane</keyword>
<reference evidence="6" key="2">
    <citation type="journal article" date="2014" name="ISME J.">
        <title>Microbial stratification in low pH oxic and suboxic macroscopic growths along an acid mine drainage.</title>
        <authorList>
            <person name="Mendez-Garcia C."/>
            <person name="Mesa V."/>
            <person name="Sprenger R.R."/>
            <person name="Richter M."/>
            <person name="Diez M.S."/>
            <person name="Solano J."/>
            <person name="Bargiela R."/>
            <person name="Golyshina O.V."/>
            <person name="Manteca A."/>
            <person name="Ramos J.L."/>
            <person name="Gallego J.R."/>
            <person name="Llorente I."/>
            <person name="Martins Dos Santos V.A."/>
            <person name="Jensen O.N."/>
            <person name="Pelaez A.I."/>
            <person name="Sanchez J."/>
            <person name="Ferrer M."/>
        </authorList>
    </citation>
    <scope>NUCLEOTIDE SEQUENCE</scope>
</reference>
<evidence type="ECO:0000256" key="1">
    <source>
        <dbReference type="ARBA" id="ARBA00022448"/>
    </source>
</evidence>
<dbReference type="Pfam" id="PF10070">
    <property type="entry name" value="DabA"/>
    <property type="match status" value="1"/>
</dbReference>
<sequence>GTSGAELSGRAFLHHYRWQDDTDFKTLELIMTAPMVVANWINMQYYGSMVDNRLFGSGNKVLHNVVGGSIGVLEGNGGDLRTGLSMQSLHNGIKWIHEPIRLHVIIEAPKDPIDVIIEKHPTVRDLIENEWLYFFSMDDDGGIHQRRPDGQWLEIAR</sequence>
<dbReference type="PANTHER" id="PTHR38344">
    <property type="entry name" value="UPF0753 PROTEIN AQ_863"/>
    <property type="match status" value="1"/>
</dbReference>
<evidence type="ECO:0000256" key="3">
    <source>
        <dbReference type="ARBA" id="ARBA00022723"/>
    </source>
</evidence>
<dbReference type="InterPro" id="IPR018752">
    <property type="entry name" value="DabA"/>
</dbReference>
<proteinExistence type="predicted"/>
<gene>
    <name evidence="6" type="ORF">B1B_17017</name>
</gene>
<evidence type="ECO:0000256" key="2">
    <source>
        <dbReference type="ARBA" id="ARBA00022475"/>
    </source>
</evidence>
<dbReference type="AlphaFoldDB" id="T1A1I8"/>
<dbReference type="EMBL" id="AUZY01011356">
    <property type="protein sequence ID" value="EQD34924.1"/>
    <property type="molecule type" value="Genomic_DNA"/>
</dbReference>
<feature type="non-terminal residue" evidence="6">
    <location>
        <position position="1"/>
    </location>
</feature>
<reference evidence="6" key="1">
    <citation type="submission" date="2013-08" db="EMBL/GenBank/DDBJ databases">
        <authorList>
            <person name="Mendez C."/>
            <person name="Richter M."/>
            <person name="Ferrer M."/>
            <person name="Sanchez J."/>
        </authorList>
    </citation>
    <scope>NUCLEOTIDE SEQUENCE</scope>
</reference>